<reference evidence="3 4" key="1">
    <citation type="submission" date="2023-05" db="EMBL/GenBank/DDBJ databases">
        <title>B98-5 Cell Line De Novo Hybrid Assembly: An Optical Mapping Approach.</title>
        <authorList>
            <person name="Kananen K."/>
            <person name="Auerbach J.A."/>
            <person name="Kautto E."/>
            <person name="Blachly J.S."/>
        </authorList>
    </citation>
    <scope>NUCLEOTIDE SEQUENCE [LARGE SCALE GENOMIC DNA]</scope>
    <source>
        <strain evidence="3">B95-8</strain>
        <tissue evidence="3">Cell line</tissue>
    </source>
</reference>
<evidence type="ECO:0000313" key="3">
    <source>
        <dbReference type="EMBL" id="KAK2091749.1"/>
    </source>
</evidence>
<dbReference type="Proteomes" id="UP001266305">
    <property type="component" value="Unassembled WGS sequence"/>
</dbReference>
<feature type="compositionally biased region" description="Gly residues" evidence="1">
    <location>
        <begin position="82"/>
        <end position="91"/>
    </location>
</feature>
<feature type="region of interest" description="Disordered" evidence="1">
    <location>
        <begin position="65"/>
        <end position="95"/>
    </location>
</feature>
<evidence type="ECO:0000259" key="2">
    <source>
        <dbReference type="Pfam" id="PF23222"/>
    </source>
</evidence>
<gene>
    <name evidence="3" type="ORF">P7K49_031033</name>
</gene>
<dbReference type="EMBL" id="JASSZA010000016">
    <property type="protein sequence ID" value="KAK2091749.1"/>
    <property type="molecule type" value="Genomic_DNA"/>
</dbReference>
<keyword evidence="4" id="KW-1185">Reference proteome</keyword>
<dbReference type="InterPro" id="IPR057051">
    <property type="entry name" value="PARP14_RPM_1"/>
</dbReference>
<evidence type="ECO:0000313" key="4">
    <source>
        <dbReference type="Proteomes" id="UP001266305"/>
    </source>
</evidence>
<accession>A0ABQ9U4R5</accession>
<protein>
    <recommendedName>
        <fullName evidence="2">PAR14-like first RRM domain-containing protein</fullName>
    </recommendedName>
</protein>
<name>A0ABQ9U4R5_SAGOE</name>
<sequence>MAVPGSFPLLVEGSWGPDPPKNLSTKLQMYFQSPKRSGGGECEVRQDPESPSRFLVLFYPEDGKRRWGTHRSPGVPPSSGGCCSGGGQGGGADDRLISECTRGAAVPPRPAFPGA</sequence>
<proteinExistence type="predicted"/>
<evidence type="ECO:0000256" key="1">
    <source>
        <dbReference type="SAM" id="MobiDB-lite"/>
    </source>
</evidence>
<organism evidence="3 4">
    <name type="scientific">Saguinus oedipus</name>
    <name type="common">Cotton-top tamarin</name>
    <name type="synonym">Oedipomidas oedipus</name>
    <dbReference type="NCBI Taxonomy" id="9490"/>
    <lineage>
        <taxon>Eukaryota</taxon>
        <taxon>Metazoa</taxon>
        <taxon>Chordata</taxon>
        <taxon>Craniata</taxon>
        <taxon>Vertebrata</taxon>
        <taxon>Euteleostomi</taxon>
        <taxon>Mammalia</taxon>
        <taxon>Eutheria</taxon>
        <taxon>Euarchontoglires</taxon>
        <taxon>Primates</taxon>
        <taxon>Haplorrhini</taxon>
        <taxon>Platyrrhini</taxon>
        <taxon>Cebidae</taxon>
        <taxon>Callitrichinae</taxon>
        <taxon>Saguinus</taxon>
    </lineage>
</organism>
<comment type="caution">
    <text evidence="3">The sequence shown here is derived from an EMBL/GenBank/DDBJ whole genome shotgun (WGS) entry which is preliminary data.</text>
</comment>
<dbReference type="Pfam" id="PF23222">
    <property type="entry name" value="RRM_PARP14_1"/>
    <property type="match status" value="1"/>
</dbReference>
<dbReference type="InterPro" id="IPR012677">
    <property type="entry name" value="Nucleotide-bd_a/b_plait_sf"/>
</dbReference>
<feature type="domain" description="PAR14-like first RRM" evidence="2">
    <location>
        <begin position="9"/>
        <end position="66"/>
    </location>
</feature>
<dbReference type="Gene3D" id="3.30.70.330">
    <property type="match status" value="1"/>
</dbReference>